<evidence type="ECO:0000313" key="1">
    <source>
        <dbReference type="EnsemblPlants" id="OB10G16180.1"/>
    </source>
</evidence>
<proteinExistence type="predicted"/>
<reference evidence="1" key="1">
    <citation type="journal article" date="2013" name="Nat. Commun.">
        <title>Whole-genome sequencing of Oryza brachyantha reveals mechanisms underlying Oryza genome evolution.</title>
        <authorList>
            <person name="Chen J."/>
            <person name="Huang Q."/>
            <person name="Gao D."/>
            <person name="Wang J."/>
            <person name="Lang Y."/>
            <person name="Liu T."/>
            <person name="Li B."/>
            <person name="Bai Z."/>
            <person name="Luis Goicoechea J."/>
            <person name="Liang C."/>
            <person name="Chen C."/>
            <person name="Zhang W."/>
            <person name="Sun S."/>
            <person name="Liao Y."/>
            <person name="Zhang X."/>
            <person name="Yang L."/>
            <person name="Song C."/>
            <person name="Wang M."/>
            <person name="Shi J."/>
            <person name="Liu G."/>
            <person name="Liu J."/>
            <person name="Zhou H."/>
            <person name="Zhou W."/>
            <person name="Yu Q."/>
            <person name="An N."/>
            <person name="Chen Y."/>
            <person name="Cai Q."/>
            <person name="Wang B."/>
            <person name="Liu B."/>
            <person name="Min J."/>
            <person name="Huang Y."/>
            <person name="Wu H."/>
            <person name="Li Z."/>
            <person name="Zhang Y."/>
            <person name="Yin Y."/>
            <person name="Song W."/>
            <person name="Jiang J."/>
            <person name="Jackson S.A."/>
            <person name="Wing R.A."/>
            <person name="Wang J."/>
            <person name="Chen M."/>
        </authorList>
    </citation>
    <scope>NUCLEOTIDE SEQUENCE [LARGE SCALE GENOMIC DNA]</scope>
    <source>
        <strain evidence="1">cv. IRGC 101232</strain>
    </source>
</reference>
<dbReference type="eggNOG" id="ENOG502S3R3">
    <property type="taxonomic scope" value="Eukaryota"/>
</dbReference>
<dbReference type="OMA" id="KTCPNAY"/>
<name>J3N270_ORYBR</name>
<dbReference type="HOGENOM" id="CLU_1605292_0_0_1"/>
<dbReference type="AlphaFoldDB" id="J3N270"/>
<accession>J3N270</accession>
<dbReference type="EnsemblPlants" id="OB10G16180.1">
    <property type="protein sequence ID" value="OB10G16180.1"/>
    <property type="gene ID" value="OB10G16180"/>
</dbReference>
<protein>
    <submittedName>
        <fullName evidence="1">Uncharacterized protein</fullName>
    </submittedName>
</protein>
<reference evidence="1" key="2">
    <citation type="submission" date="2013-04" db="UniProtKB">
        <authorList>
            <consortium name="EnsemblPlants"/>
        </authorList>
    </citation>
    <scope>IDENTIFICATION</scope>
</reference>
<dbReference type="Gramene" id="OB10G16180.1">
    <property type="protein sequence ID" value="OB10G16180.1"/>
    <property type="gene ID" value="OB10G16180"/>
</dbReference>
<keyword evidence="2" id="KW-1185">Reference proteome</keyword>
<dbReference type="Proteomes" id="UP000006038">
    <property type="component" value="Chromosome 10"/>
</dbReference>
<sequence length="159" mass="18635">MIHNMNFLRNCYCKQGDASETENKVISAEELQIRDELEADIEEDLEREIIDDMCCLARHLQRLYQQRDLRELTGSATGYQLPPYHTATAALSEMNIRINLDGQCKINITKIEQDAVENPRKLYHSNAYQSDKRQRPMKARQTYTVSCRKQHNHPVAPWR</sequence>
<organism evidence="1">
    <name type="scientific">Oryza brachyantha</name>
    <name type="common">malo sina</name>
    <dbReference type="NCBI Taxonomy" id="4533"/>
    <lineage>
        <taxon>Eukaryota</taxon>
        <taxon>Viridiplantae</taxon>
        <taxon>Streptophyta</taxon>
        <taxon>Embryophyta</taxon>
        <taxon>Tracheophyta</taxon>
        <taxon>Spermatophyta</taxon>
        <taxon>Magnoliopsida</taxon>
        <taxon>Liliopsida</taxon>
        <taxon>Poales</taxon>
        <taxon>Poaceae</taxon>
        <taxon>BOP clade</taxon>
        <taxon>Oryzoideae</taxon>
        <taxon>Oryzeae</taxon>
        <taxon>Oryzinae</taxon>
        <taxon>Oryza</taxon>
    </lineage>
</organism>
<evidence type="ECO:0000313" key="2">
    <source>
        <dbReference type="Proteomes" id="UP000006038"/>
    </source>
</evidence>
<dbReference type="STRING" id="4533.J3N270"/>